<keyword evidence="3 5" id="KW-0697">Rotamase</keyword>
<gene>
    <name evidence="8" type="ORF">HERI1096_LOCUS21706</name>
</gene>
<feature type="domain" description="PPIase FKBP-type" evidence="7">
    <location>
        <begin position="62"/>
        <end position="155"/>
    </location>
</feature>
<evidence type="ECO:0000256" key="5">
    <source>
        <dbReference type="PROSITE-ProRule" id="PRU00277"/>
    </source>
</evidence>
<dbReference type="EC" id="5.2.1.8" evidence="2 5"/>
<dbReference type="PROSITE" id="PS50059">
    <property type="entry name" value="FKBP_PPIASE"/>
    <property type="match status" value="1"/>
</dbReference>
<reference evidence="8" key="1">
    <citation type="submission" date="2021-01" db="EMBL/GenBank/DDBJ databases">
        <authorList>
            <person name="Corre E."/>
            <person name="Pelletier E."/>
            <person name="Niang G."/>
            <person name="Scheremetjew M."/>
            <person name="Finn R."/>
            <person name="Kale V."/>
            <person name="Holt S."/>
            <person name="Cochrane G."/>
            <person name="Meng A."/>
            <person name="Brown T."/>
            <person name="Cohen L."/>
        </authorList>
    </citation>
    <scope>NUCLEOTIDE SEQUENCE</scope>
    <source>
        <strain evidence="8">CCMP281</strain>
    </source>
</reference>
<evidence type="ECO:0000256" key="1">
    <source>
        <dbReference type="ARBA" id="ARBA00000971"/>
    </source>
</evidence>
<dbReference type="SUPFAM" id="SSF54534">
    <property type="entry name" value="FKBP-like"/>
    <property type="match status" value="1"/>
</dbReference>
<organism evidence="8">
    <name type="scientific">Haptolina ericina</name>
    <dbReference type="NCBI Taxonomy" id="156174"/>
    <lineage>
        <taxon>Eukaryota</taxon>
        <taxon>Haptista</taxon>
        <taxon>Haptophyta</taxon>
        <taxon>Prymnesiophyceae</taxon>
        <taxon>Prymnesiales</taxon>
        <taxon>Prymnesiaceae</taxon>
        <taxon>Haptolina</taxon>
    </lineage>
</organism>
<proteinExistence type="predicted"/>
<keyword evidence="6" id="KW-0732">Signal</keyword>
<dbReference type="EMBL" id="HBHX01039013">
    <property type="protein sequence ID" value="CAE0121005.1"/>
    <property type="molecule type" value="Transcribed_RNA"/>
</dbReference>
<dbReference type="GO" id="GO:0005737">
    <property type="term" value="C:cytoplasm"/>
    <property type="evidence" value="ECO:0007669"/>
    <property type="project" value="TreeGrafter"/>
</dbReference>
<sequence length="297" mass="32106">MRQRMLALLLLCAVHAAYAGTNAFGTKFLAENKGKDGVTTLPSGLQYKVIKEGDGEKHPLKETDCTCHYEGRTAQEYSKDPKGKKFDSSFDRGSPTNFSPSGVIAGWTEAMQLMVEGDEWELYIPSELAYGDSGQGGDIGAGDVLVFTLRLMTINGASKPAERGPPPYTELSGEQRQFTQFVQELDAGMPKVLAVLRQPIATSKLFLGFKAAARVEKKTADSVAYALTAASKFEKGKYTSDEIAVSLKLSAPGIFAQAAGAEWVKCKTGRPTESTVDEIKQRIESCVVEVGRGKTEL</sequence>
<evidence type="ECO:0000256" key="4">
    <source>
        <dbReference type="ARBA" id="ARBA00023235"/>
    </source>
</evidence>
<dbReference type="InterPro" id="IPR050689">
    <property type="entry name" value="FKBP-type_PPIase"/>
</dbReference>
<evidence type="ECO:0000313" key="8">
    <source>
        <dbReference type="EMBL" id="CAE0121005.1"/>
    </source>
</evidence>
<dbReference type="Pfam" id="PF00254">
    <property type="entry name" value="FKBP_C"/>
    <property type="match status" value="1"/>
</dbReference>
<dbReference type="InterPro" id="IPR000774">
    <property type="entry name" value="PPIase_FKBP_N"/>
</dbReference>
<feature type="chain" id="PRO_5030557523" description="peptidylprolyl isomerase" evidence="6">
    <location>
        <begin position="20"/>
        <end position="297"/>
    </location>
</feature>
<name>A0A7S3B381_9EUKA</name>
<protein>
    <recommendedName>
        <fullName evidence="2 5">peptidylprolyl isomerase</fullName>
        <ecNumber evidence="2 5">5.2.1.8</ecNumber>
    </recommendedName>
</protein>
<dbReference type="InterPro" id="IPR001179">
    <property type="entry name" value="PPIase_FKBP_dom"/>
</dbReference>
<dbReference type="PANTHER" id="PTHR10516:SF443">
    <property type="entry name" value="FK506-BINDING PROTEIN 59-RELATED"/>
    <property type="match status" value="1"/>
</dbReference>
<dbReference type="InterPro" id="IPR046357">
    <property type="entry name" value="PPIase_dom_sf"/>
</dbReference>
<accession>A0A7S3B381</accession>
<evidence type="ECO:0000259" key="7">
    <source>
        <dbReference type="PROSITE" id="PS50059"/>
    </source>
</evidence>
<keyword evidence="4 5" id="KW-0413">Isomerase</keyword>
<dbReference type="GO" id="GO:0003755">
    <property type="term" value="F:peptidyl-prolyl cis-trans isomerase activity"/>
    <property type="evidence" value="ECO:0007669"/>
    <property type="project" value="UniProtKB-KW"/>
</dbReference>
<evidence type="ECO:0000256" key="6">
    <source>
        <dbReference type="SAM" id="SignalP"/>
    </source>
</evidence>
<dbReference type="AlphaFoldDB" id="A0A7S3B381"/>
<dbReference type="GO" id="GO:0006457">
    <property type="term" value="P:protein folding"/>
    <property type="evidence" value="ECO:0007669"/>
    <property type="project" value="InterPro"/>
</dbReference>
<evidence type="ECO:0000256" key="3">
    <source>
        <dbReference type="ARBA" id="ARBA00023110"/>
    </source>
</evidence>
<evidence type="ECO:0000256" key="2">
    <source>
        <dbReference type="ARBA" id="ARBA00013194"/>
    </source>
</evidence>
<dbReference type="Gene3D" id="3.10.50.40">
    <property type="match status" value="1"/>
</dbReference>
<comment type="catalytic activity">
    <reaction evidence="1 5">
        <text>[protein]-peptidylproline (omega=180) = [protein]-peptidylproline (omega=0)</text>
        <dbReference type="Rhea" id="RHEA:16237"/>
        <dbReference type="Rhea" id="RHEA-COMP:10747"/>
        <dbReference type="Rhea" id="RHEA-COMP:10748"/>
        <dbReference type="ChEBI" id="CHEBI:83833"/>
        <dbReference type="ChEBI" id="CHEBI:83834"/>
        <dbReference type="EC" id="5.2.1.8"/>
    </reaction>
</comment>
<dbReference type="Pfam" id="PF01346">
    <property type="entry name" value="FKBP_N"/>
    <property type="match status" value="1"/>
</dbReference>
<dbReference type="PANTHER" id="PTHR10516">
    <property type="entry name" value="PEPTIDYL-PROLYL CIS-TRANS ISOMERASE"/>
    <property type="match status" value="1"/>
</dbReference>
<feature type="signal peptide" evidence="6">
    <location>
        <begin position="1"/>
        <end position="19"/>
    </location>
</feature>